<sequence>MLTRVNPPPPQDPWHSQPGPDDDGTVPGYGPPGPGGGALPGNGHPIPPYGPPVDAYGQPLGGGAPSGPPTQPYPSAPGLLPRKPPSRWKAWHKVTLGVIGVLALCL</sequence>
<dbReference type="EMBL" id="OBDY01000067">
    <property type="protein sequence ID" value="SNY76304.1"/>
    <property type="molecule type" value="Genomic_DNA"/>
</dbReference>
<name>A0A285KUG8_9ACTN</name>
<accession>A0A285KUG8</accession>
<dbReference type="AlphaFoldDB" id="A0A285KUG8"/>
<feature type="non-terminal residue" evidence="2">
    <location>
        <position position="106"/>
    </location>
</feature>
<proteinExistence type="predicted"/>
<evidence type="ECO:0000313" key="2">
    <source>
        <dbReference type="EMBL" id="SNY76304.1"/>
    </source>
</evidence>
<feature type="region of interest" description="Disordered" evidence="1">
    <location>
        <begin position="1"/>
        <end position="85"/>
    </location>
</feature>
<gene>
    <name evidence="2" type="ORF">SAMN05421748_1672</name>
</gene>
<keyword evidence="3" id="KW-1185">Reference proteome</keyword>
<dbReference type="Proteomes" id="UP000219612">
    <property type="component" value="Unassembled WGS sequence"/>
</dbReference>
<evidence type="ECO:0000313" key="3">
    <source>
        <dbReference type="Proteomes" id="UP000219612"/>
    </source>
</evidence>
<organism evidence="2 3">
    <name type="scientific">Paractinoplanes atraurantiacus</name>
    <dbReference type="NCBI Taxonomy" id="1036182"/>
    <lineage>
        <taxon>Bacteria</taxon>
        <taxon>Bacillati</taxon>
        <taxon>Actinomycetota</taxon>
        <taxon>Actinomycetes</taxon>
        <taxon>Micromonosporales</taxon>
        <taxon>Micromonosporaceae</taxon>
        <taxon>Paractinoplanes</taxon>
    </lineage>
</organism>
<feature type="compositionally biased region" description="Pro residues" evidence="1">
    <location>
        <begin position="66"/>
        <end position="75"/>
    </location>
</feature>
<protein>
    <submittedName>
        <fullName evidence="2">Uncharacterized protein</fullName>
    </submittedName>
</protein>
<reference evidence="2 3" key="1">
    <citation type="submission" date="2017-09" db="EMBL/GenBank/DDBJ databases">
        <authorList>
            <person name="Ehlers B."/>
            <person name="Leendertz F.H."/>
        </authorList>
    </citation>
    <scope>NUCLEOTIDE SEQUENCE [LARGE SCALE GENOMIC DNA]</scope>
    <source>
        <strain evidence="2 3">CGMCC 4.6857</strain>
    </source>
</reference>
<evidence type="ECO:0000256" key="1">
    <source>
        <dbReference type="SAM" id="MobiDB-lite"/>
    </source>
</evidence>
<feature type="compositionally biased region" description="Pro residues" evidence="1">
    <location>
        <begin position="1"/>
        <end position="12"/>
    </location>
</feature>